<dbReference type="Proteomes" id="UP000183656">
    <property type="component" value="Unassembled WGS sequence"/>
</dbReference>
<protein>
    <submittedName>
        <fullName evidence="1">Uncharacterized protein</fullName>
    </submittedName>
</protein>
<dbReference type="RefSeq" id="WP_054257739.1">
    <property type="nucleotide sequence ID" value="NZ_CYIG01000053.1"/>
</dbReference>
<evidence type="ECO:0000313" key="2">
    <source>
        <dbReference type="Proteomes" id="UP000183656"/>
    </source>
</evidence>
<accession>A0A1I7KEZ1</accession>
<gene>
    <name evidence="1" type="ORF">SAMN04489707_104823</name>
</gene>
<reference evidence="1 2" key="1">
    <citation type="submission" date="2016-10" db="EMBL/GenBank/DDBJ databases">
        <authorList>
            <person name="de Groot N.N."/>
        </authorList>
    </citation>
    <scope>NUCLEOTIDE SEQUENCE [LARGE SCALE GENOMIC DNA]</scope>
    <source>
        <strain evidence="1 2">R-24608</strain>
    </source>
</reference>
<name>A0A1I7KEZ1_9BURK</name>
<evidence type="ECO:0000313" key="1">
    <source>
        <dbReference type="EMBL" id="SFU95935.1"/>
    </source>
</evidence>
<proteinExistence type="predicted"/>
<organism evidence="1 2">
    <name type="scientific">Paenacidovorax caeni</name>
    <dbReference type="NCBI Taxonomy" id="343013"/>
    <lineage>
        <taxon>Bacteria</taxon>
        <taxon>Pseudomonadati</taxon>
        <taxon>Pseudomonadota</taxon>
        <taxon>Betaproteobacteria</taxon>
        <taxon>Burkholderiales</taxon>
        <taxon>Comamonadaceae</taxon>
        <taxon>Paenacidovorax</taxon>
    </lineage>
</organism>
<keyword evidence="2" id="KW-1185">Reference proteome</keyword>
<sequence length="59" mass="6686">MKYAGKVIYDTHEDYTGFNAPRVMRNPVGRVLTQFRKFQLLQLSLYAFAISAGVGDSDK</sequence>
<dbReference type="EMBL" id="FPBX01000048">
    <property type="protein sequence ID" value="SFU95935.1"/>
    <property type="molecule type" value="Genomic_DNA"/>
</dbReference>
<dbReference type="AlphaFoldDB" id="A0A1I7KEZ1"/>